<evidence type="ECO:0000313" key="2">
    <source>
        <dbReference type="Proteomes" id="UP001174909"/>
    </source>
</evidence>
<proteinExistence type="predicted"/>
<gene>
    <name evidence="1" type="ORF">GBAR_LOCUS24629</name>
</gene>
<dbReference type="EMBL" id="CASHTH010003392">
    <property type="protein sequence ID" value="CAI8044391.1"/>
    <property type="molecule type" value="Genomic_DNA"/>
</dbReference>
<sequence>METGIWLGKGHSKLHSGFWSEPFQVKMQRVYSLCH</sequence>
<name>A0AA35TCG0_GEOBA</name>
<dbReference type="Proteomes" id="UP001174909">
    <property type="component" value="Unassembled WGS sequence"/>
</dbReference>
<organism evidence="1 2">
    <name type="scientific">Geodia barretti</name>
    <name type="common">Barrett's horny sponge</name>
    <dbReference type="NCBI Taxonomy" id="519541"/>
    <lineage>
        <taxon>Eukaryota</taxon>
        <taxon>Metazoa</taxon>
        <taxon>Porifera</taxon>
        <taxon>Demospongiae</taxon>
        <taxon>Heteroscleromorpha</taxon>
        <taxon>Tetractinellida</taxon>
        <taxon>Astrophorina</taxon>
        <taxon>Geodiidae</taxon>
        <taxon>Geodia</taxon>
    </lineage>
</organism>
<reference evidence="1" key="1">
    <citation type="submission" date="2023-03" db="EMBL/GenBank/DDBJ databases">
        <authorList>
            <person name="Steffen K."/>
            <person name="Cardenas P."/>
        </authorList>
    </citation>
    <scope>NUCLEOTIDE SEQUENCE</scope>
</reference>
<keyword evidence="2" id="KW-1185">Reference proteome</keyword>
<evidence type="ECO:0000313" key="1">
    <source>
        <dbReference type="EMBL" id="CAI8044391.1"/>
    </source>
</evidence>
<protein>
    <submittedName>
        <fullName evidence="1">Uncharacterized protein</fullName>
    </submittedName>
</protein>
<accession>A0AA35TCG0</accession>
<dbReference type="AlphaFoldDB" id="A0AA35TCG0"/>
<comment type="caution">
    <text evidence="1">The sequence shown here is derived from an EMBL/GenBank/DDBJ whole genome shotgun (WGS) entry which is preliminary data.</text>
</comment>